<dbReference type="EMBL" id="CAUEEQ010062430">
    <property type="protein sequence ID" value="CAJ0964701.1"/>
    <property type="molecule type" value="Genomic_DNA"/>
</dbReference>
<evidence type="ECO:0000313" key="10">
    <source>
        <dbReference type="EMBL" id="CAJ0964701.1"/>
    </source>
</evidence>
<keyword evidence="3" id="KW-1003">Cell membrane</keyword>
<feature type="coiled-coil region" evidence="7">
    <location>
        <begin position="205"/>
        <end position="252"/>
    </location>
</feature>
<evidence type="ECO:0000256" key="6">
    <source>
        <dbReference type="ARBA" id="ARBA00023136"/>
    </source>
</evidence>
<keyword evidence="9" id="KW-1133">Transmembrane helix</keyword>
<keyword evidence="4" id="KW-0963">Cytoplasm</keyword>
<feature type="region of interest" description="Disordered" evidence="8">
    <location>
        <begin position="1"/>
        <end position="57"/>
    </location>
</feature>
<feature type="compositionally biased region" description="Low complexity" evidence="8">
    <location>
        <begin position="10"/>
        <end position="22"/>
    </location>
</feature>
<organism evidence="10 11">
    <name type="scientific">Ranitomeya imitator</name>
    <name type="common">mimic poison frog</name>
    <dbReference type="NCBI Taxonomy" id="111125"/>
    <lineage>
        <taxon>Eukaryota</taxon>
        <taxon>Metazoa</taxon>
        <taxon>Chordata</taxon>
        <taxon>Craniata</taxon>
        <taxon>Vertebrata</taxon>
        <taxon>Euteleostomi</taxon>
        <taxon>Amphibia</taxon>
        <taxon>Batrachia</taxon>
        <taxon>Anura</taxon>
        <taxon>Neobatrachia</taxon>
        <taxon>Hyloidea</taxon>
        <taxon>Dendrobatidae</taxon>
        <taxon>Dendrobatinae</taxon>
        <taxon>Ranitomeya</taxon>
    </lineage>
</organism>
<evidence type="ECO:0008006" key="12">
    <source>
        <dbReference type="Google" id="ProtNLM"/>
    </source>
</evidence>
<comment type="caution">
    <text evidence="10">The sequence shown here is derived from an EMBL/GenBank/DDBJ whole genome shotgun (WGS) entry which is preliminary data.</text>
</comment>
<evidence type="ECO:0000256" key="2">
    <source>
        <dbReference type="ARBA" id="ARBA00004496"/>
    </source>
</evidence>
<feature type="compositionally biased region" description="Low complexity" evidence="8">
    <location>
        <begin position="41"/>
        <end position="55"/>
    </location>
</feature>
<keyword evidence="6 9" id="KW-0472">Membrane</keyword>
<accession>A0ABN9MD60</accession>
<name>A0ABN9MD60_9NEOB</name>
<dbReference type="PANTHER" id="PTHR45161:SF1">
    <property type="entry name" value="CYTOSKELETON-ASSOCIATED PROTEIN 4"/>
    <property type="match status" value="1"/>
</dbReference>
<keyword evidence="7" id="KW-0175">Coiled coil</keyword>
<dbReference type="Proteomes" id="UP001176940">
    <property type="component" value="Unassembled WGS sequence"/>
</dbReference>
<evidence type="ECO:0000256" key="5">
    <source>
        <dbReference type="ARBA" id="ARBA00022553"/>
    </source>
</evidence>
<comment type="subcellular location">
    <subcellularLocation>
        <location evidence="1">Cell membrane</location>
    </subcellularLocation>
    <subcellularLocation>
        <location evidence="2">Cytoplasm</location>
    </subcellularLocation>
</comment>
<evidence type="ECO:0000256" key="7">
    <source>
        <dbReference type="SAM" id="Coils"/>
    </source>
</evidence>
<protein>
    <recommendedName>
        <fullName evidence="12">Cytoskeleton-associated protein 4</fullName>
    </recommendedName>
</protein>
<evidence type="ECO:0000256" key="1">
    <source>
        <dbReference type="ARBA" id="ARBA00004236"/>
    </source>
</evidence>
<sequence length="560" mass="62304">MASARHRNKSNSQENNSQAAAAGNDVAKKTPKQTPKANKGSSASSSPSPPSSSSSRKPGLFSKLLTVLFYVVVLAMAAGTGWLVYHLLEEVALISRKLSHLSHQKGELAETVNTLQKQVDLLEKTVGRVEFISKDIQEKQQRHDTSIKNCEKELDVVGVVLKKLQKDLSNVVQDVKDQGERDLDLFDKTLREKFTELNNSINEDLSDLTEVQKSSQEEINNVKAKISSLGDLDAIKEDVKALKDLASQLTSSFNSKEESIDWLMKNSLNVDSVTANSHEIEIIKHEQENLKRNVEEQMVVVKNMMQKTMSNEDSSLKGELAKVLKEFEQISSSVKEMEGNYISANNDLLKEIETNRDGIELRLKPLEGAVKELNSQSLSLGTLQPNFEELSRRLNAAEEGITELKSLSLSDEQGSPEGSETLSTLKKAQQALFQDVDKLKSSIAILPSVASDFEKLQADMKNSLEGHKQQIDELKTKNEQRKGNLGSPEAEPDIDNLSSSIKKLESDLKMMREAVDSLVAYSVKIETNEEDLRSVKESVEDLKQNTDKLLVKIEQIQENV</sequence>
<keyword evidence="11" id="KW-1185">Reference proteome</keyword>
<keyword evidence="5" id="KW-0597">Phosphoprotein</keyword>
<gene>
    <name evidence="10" type="ORF">RIMI_LOCUS19497992</name>
</gene>
<evidence type="ECO:0000256" key="8">
    <source>
        <dbReference type="SAM" id="MobiDB-lite"/>
    </source>
</evidence>
<evidence type="ECO:0000256" key="9">
    <source>
        <dbReference type="SAM" id="Phobius"/>
    </source>
</evidence>
<evidence type="ECO:0000313" key="11">
    <source>
        <dbReference type="Proteomes" id="UP001176940"/>
    </source>
</evidence>
<proteinExistence type="predicted"/>
<evidence type="ECO:0000256" key="4">
    <source>
        <dbReference type="ARBA" id="ARBA00022490"/>
    </source>
</evidence>
<reference evidence="10" key="1">
    <citation type="submission" date="2023-07" db="EMBL/GenBank/DDBJ databases">
        <authorList>
            <person name="Stuckert A."/>
        </authorList>
    </citation>
    <scope>NUCLEOTIDE SEQUENCE</scope>
</reference>
<evidence type="ECO:0000256" key="3">
    <source>
        <dbReference type="ARBA" id="ARBA00022475"/>
    </source>
</evidence>
<feature type="transmembrane region" description="Helical" evidence="9">
    <location>
        <begin position="64"/>
        <end position="88"/>
    </location>
</feature>
<feature type="coiled-coil region" evidence="7">
    <location>
        <begin position="457"/>
        <end position="559"/>
    </location>
</feature>
<keyword evidence="9" id="KW-0812">Transmembrane</keyword>
<dbReference type="PANTHER" id="PTHR45161">
    <property type="entry name" value="CYTOSKELETON-ASSOCIATED PROTEIN 4"/>
    <property type="match status" value="1"/>
</dbReference>